<gene>
    <name evidence="11" type="ORF">GBAR_LOCUS10826</name>
</gene>
<comment type="catalytic activity">
    <reaction evidence="9">
        <text>(1S,2R)-1-C-(indol-3-yl)glycerol 3-phosphate + L-serine = D-glyceraldehyde 3-phosphate + L-tryptophan + H2O</text>
        <dbReference type="Rhea" id="RHEA:10532"/>
        <dbReference type="ChEBI" id="CHEBI:15377"/>
        <dbReference type="ChEBI" id="CHEBI:33384"/>
        <dbReference type="ChEBI" id="CHEBI:57912"/>
        <dbReference type="ChEBI" id="CHEBI:58866"/>
        <dbReference type="ChEBI" id="CHEBI:59776"/>
        <dbReference type="EC" id="4.2.1.20"/>
    </reaction>
</comment>
<dbReference type="Proteomes" id="UP001174909">
    <property type="component" value="Unassembled WGS sequence"/>
</dbReference>
<sequence>MSTANTQAALPDEMGRFGEFGGRFVPETLMSAIEELEREYAAAQTDEAFQAEMRSLLEHYVGRPTPLYYAENLSAELGGAQIYIKREDLAHTGAHKINNALGQALLAKRMGKNRIIAETGAGQHGVATATVCAMLKQECIVYMGEEDIRRQALNVFRMRLLGAEVRSVSSGSRTLKDAINECIRDWVTNVEDTHYLIGQRGGAASVPDDGAGLSEGDRD</sequence>
<dbReference type="GO" id="GO:0005737">
    <property type="term" value="C:cytoplasm"/>
    <property type="evidence" value="ECO:0007669"/>
    <property type="project" value="TreeGrafter"/>
</dbReference>
<evidence type="ECO:0000256" key="5">
    <source>
        <dbReference type="ARBA" id="ARBA00022822"/>
    </source>
</evidence>
<evidence type="ECO:0000256" key="7">
    <source>
        <dbReference type="ARBA" id="ARBA00023141"/>
    </source>
</evidence>
<dbReference type="PANTHER" id="PTHR48077:SF3">
    <property type="entry name" value="TRYPTOPHAN SYNTHASE"/>
    <property type="match status" value="1"/>
</dbReference>
<dbReference type="GO" id="GO:0004834">
    <property type="term" value="F:tryptophan synthase activity"/>
    <property type="evidence" value="ECO:0007669"/>
    <property type="project" value="UniProtKB-EC"/>
</dbReference>
<keyword evidence="5" id="KW-0822">Tryptophan biosynthesis</keyword>
<evidence type="ECO:0000313" key="11">
    <source>
        <dbReference type="EMBL" id="CAI8017933.1"/>
    </source>
</evidence>
<accession>A0AA35WE10</accession>
<dbReference type="PROSITE" id="PS00168">
    <property type="entry name" value="TRP_SYNTHASE_BETA"/>
    <property type="match status" value="1"/>
</dbReference>
<keyword evidence="6" id="KW-0663">Pyridoxal phosphate</keyword>
<evidence type="ECO:0000256" key="4">
    <source>
        <dbReference type="ARBA" id="ARBA00022605"/>
    </source>
</evidence>
<evidence type="ECO:0000259" key="10">
    <source>
        <dbReference type="Pfam" id="PF00291"/>
    </source>
</evidence>
<evidence type="ECO:0000313" key="12">
    <source>
        <dbReference type="Proteomes" id="UP001174909"/>
    </source>
</evidence>
<dbReference type="InterPro" id="IPR001926">
    <property type="entry name" value="TrpB-like_PALP"/>
</dbReference>
<keyword evidence="4" id="KW-0028">Amino-acid biosynthesis</keyword>
<name>A0AA35WE10_GEOBA</name>
<reference evidence="11" key="1">
    <citation type="submission" date="2023-03" db="EMBL/GenBank/DDBJ databases">
        <authorList>
            <person name="Steffen K."/>
            <person name="Cardenas P."/>
        </authorList>
    </citation>
    <scope>NUCLEOTIDE SEQUENCE</scope>
</reference>
<feature type="domain" description="Tryptophan synthase beta chain-like PALP" evidence="10">
    <location>
        <begin position="62"/>
        <end position="185"/>
    </location>
</feature>
<evidence type="ECO:0000256" key="6">
    <source>
        <dbReference type="ARBA" id="ARBA00022898"/>
    </source>
</evidence>
<keyword evidence="8" id="KW-0456">Lyase</keyword>
<comment type="cofactor">
    <cofactor evidence="1">
        <name>pyridoxal 5'-phosphate</name>
        <dbReference type="ChEBI" id="CHEBI:597326"/>
    </cofactor>
</comment>
<evidence type="ECO:0000256" key="1">
    <source>
        <dbReference type="ARBA" id="ARBA00001933"/>
    </source>
</evidence>
<protein>
    <recommendedName>
        <fullName evidence="3">tryptophan synthase</fullName>
        <ecNumber evidence="3">4.2.1.20</ecNumber>
    </recommendedName>
</protein>
<proteinExistence type="predicted"/>
<dbReference type="EC" id="4.2.1.20" evidence="3"/>
<evidence type="ECO:0000256" key="2">
    <source>
        <dbReference type="ARBA" id="ARBA00004733"/>
    </source>
</evidence>
<evidence type="ECO:0000256" key="9">
    <source>
        <dbReference type="ARBA" id="ARBA00049047"/>
    </source>
</evidence>
<dbReference type="InterPro" id="IPR023026">
    <property type="entry name" value="Trp_synth_beta/beta-like"/>
</dbReference>
<organism evidence="11 12">
    <name type="scientific">Geodia barretti</name>
    <name type="common">Barrett's horny sponge</name>
    <dbReference type="NCBI Taxonomy" id="519541"/>
    <lineage>
        <taxon>Eukaryota</taxon>
        <taxon>Metazoa</taxon>
        <taxon>Porifera</taxon>
        <taxon>Demospongiae</taxon>
        <taxon>Heteroscleromorpha</taxon>
        <taxon>Tetractinellida</taxon>
        <taxon>Astrophorina</taxon>
        <taxon>Geodiidae</taxon>
        <taxon>Geodia</taxon>
    </lineage>
</organism>
<dbReference type="PANTHER" id="PTHR48077">
    <property type="entry name" value="TRYPTOPHAN SYNTHASE-RELATED"/>
    <property type="match status" value="1"/>
</dbReference>
<comment type="pathway">
    <text evidence="2">Amino-acid biosynthesis; L-tryptophan biosynthesis; L-tryptophan from chorismate: step 5/5.</text>
</comment>
<keyword evidence="12" id="KW-1185">Reference proteome</keyword>
<dbReference type="SUPFAM" id="SSF53686">
    <property type="entry name" value="Tryptophan synthase beta subunit-like PLP-dependent enzymes"/>
    <property type="match status" value="1"/>
</dbReference>
<evidence type="ECO:0000256" key="8">
    <source>
        <dbReference type="ARBA" id="ARBA00023239"/>
    </source>
</evidence>
<dbReference type="AlphaFoldDB" id="A0AA35WE10"/>
<dbReference type="InterPro" id="IPR036052">
    <property type="entry name" value="TrpB-like_PALP_sf"/>
</dbReference>
<comment type="caution">
    <text evidence="11">The sequence shown here is derived from an EMBL/GenBank/DDBJ whole genome shotgun (WGS) entry which is preliminary data.</text>
</comment>
<dbReference type="Gene3D" id="3.40.50.1100">
    <property type="match status" value="2"/>
</dbReference>
<evidence type="ECO:0000256" key="3">
    <source>
        <dbReference type="ARBA" id="ARBA00012043"/>
    </source>
</evidence>
<dbReference type="EMBL" id="CASHTH010001671">
    <property type="protein sequence ID" value="CAI8017933.1"/>
    <property type="molecule type" value="Genomic_DNA"/>
</dbReference>
<dbReference type="InterPro" id="IPR006653">
    <property type="entry name" value="Trp_synth_b_CS"/>
</dbReference>
<dbReference type="Pfam" id="PF00291">
    <property type="entry name" value="PALP"/>
    <property type="match status" value="1"/>
</dbReference>
<keyword evidence="7" id="KW-0057">Aromatic amino acid biosynthesis</keyword>